<accession>A0A397Q2J7</accession>
<dbReference type="Gene3D" id="1.10.150.110">
    <property type="entry name" value="DNA polymerase beta, N-terminal domain-like"/>
    <property type="match status" value="1"/>
</dbReference>
<dbReference type="InterPro" id="IPR010996">
    <property type="entry name" value="HHH_MUS81"/>
</dbReference>
<sequence>MSEPSAQGKNDREELRENHAIAARLREYADLLKQQGDDGFRRRAYERAADVIEGLDRSLADILENEGREGLIKLRGIGRGIAGAIAEMIATGHWSQLERLQGELVPEALFQTLPGIGPELAHRLVEEGEVESLEELEHALHFGELDVTGIGPRRKRMLEATLADRLGTRVGRRAGGRAPKPPVEMLLDVDKEYRKRANSGRLRKIAPKRFNPSGEAWLPIMHARRDDWHFTVLYSNTARAHELDKTDDWVVIYYQKDGHPEGQCTVVTETRGPLAGQRVVRGREDETPESGAAA</sequence>
<dbReference type="Pfam" id="PF14716">
    <property type="entry name" value="HHH_8"/>
    <property type="match status" value="1"/>
</dbReference>
<reference evidence="2 3" key="1">
    <citation type="submission" date="2018-08" db="EMBL/GenBank/DDBJ databases">
        <title>Genomic Encyclopedia of Archaeal and Bacterial Type Strains, Phase II (KMG-II): from individual species to whole genera.</title>
        <authorList>
            <person name="Goeker M."/>
        </authorList>
    </citation>
    <scope>NUCLEOTIDE SEQUENCE [LARGE SCALE GENOMIC DNA]</scope>
    <source>
        <strain evidence="2 3">DSM 5002</strain>
    </source>
</reference>
<gene>
    <name evidence="2" type="ORF">BXY53_0806</name>
</gene>
<comment type="caution">
    <text evidence="2">The sequence shown here is derived from an EMBL/GenBank/DDBJ whole genome shotgun (WGS) entry which is preliminary data.</text>
</comment>
<dbReference type="InterPro" id="IPR022312">
    <property type="entry name" value="DNA_pol_X"/>
</dbReference>
<name>A0A397Q2J7_9HYPH</name>
<dbReference type="RefSeq" id="WP_119060592.1">
    <property type="nucleotide sequence ID" value="NZ_QXDF01000001.1"/>
</dbReference>
<evidence type="ECO:0000313" key="2">
    <source>
        <dbReference type="EMBL" id="RIA55730.1"/>
    </source>
</evidence>
<evidence type="ECO:0000313" key="3">
    <source>
        <dbReference type="Proteomes" id="UP000266273"/>
    </source>
</evidence>
<dbReference type="Gene3D" id="1.10.150.20">
    <property type="entry name" value="5' to 3' exonuclease, C-terminal subdomain"/>
    <property type="match status" value="1"/>
</dbReference>
<dbReference type="OrthoDB" id="9808747at2"/>
<dbReference type="EMBL" id="QXDF01000001">
    <property type="protein sequence ID" value="RIA55730.1"/>
    <property type="molecule type" value="Genomic_DNA"/>
</dbReference>
<feature type="domain" description="Crossover junction endonuclease MUS81-like HHH" evidence="1">
    <location>
        <begin position="17"/>
        <end position="93"/>
    </location>
</feature>
<proteinExistence type="predicted"/>
<evidence type="ECO:0000259" key="1">
    <source>
        <dbReference type="Pfam" id="PF14716"/>
    </source>
</evidence>
<dbReference type="PANTHER" id="PTHR11276">
    <property type="entry name" value="DNA POLYMERASE TYPE-X FAMILY MEMBER"/>
    <property type="match status" value="1"/>
</dbReference>
<dbReference type="AlphaFoldDB" id="A0A397Q2J7"/>
<protein>
    <submittedName>
        <fullName evidence="2">Helix-hairpin-helix DNA-binding protein</fullName>
    </submittedName>
</protein>
<organism evidence="2 3">
    <name type="scientific">Dichotomicrobium thermohalophilum</name>
    <dbReference type="NCBI Taxonomy" id="933063"/>
    <lineage>
        <taxon>Bacteria</taxon>
        <taxon>Pseudomonadati</taxon>
        <taxon>Pseudomonadota</taxon>
        <taxon>Alphaproteobacteria</taxon>
        <taxon>Hyphomicrobiales</taxon>
        <taxon>Hyphomicrobiaceae</taxon>
        <taxon>Dichotomicrobium</taxon>
    </lineage>
</organism>
<dbReference type="GO" id="GO:0006281">
    <property type="term" value="P:DNA repair"/>
    <property type="evidence" value="ECO:0007669"/>
    <property type="project" value="InterPro"/>
</dbReference>
<dbReference type="Proteomes" id="UP000266273">
    <property type="component" value="Unassembled WGS sequence"/>
</dbReference>
<keyword evidence="3" id="KW-1185">Reference proteome</keyword>
<keyword evidence="2" id="KW-0238">DNA-binding</keyword>
<dbReference type="GO" id="GO:0003887">
    <property type="term" value="F:DNA-directed DNA polymerase activity"/>
    <property type="evidence" value="ECO:0007669"/>
    <property type="project" value="InterPro"/>
</dbReference>
<dbReference type="GO" id="GO:0003677">
    <property type="term" value="F:DNA binding"/>
    <property type="evidence" value="ECO:0007669"/>
    <property type="project" value="UniProtKB-KW"/>
</dbReference>
<dbReference type="SUPFAM" id="SSF47802">
    <property type="entry name" value="DNA polymerase beta, N-terminal domain-like"/>
    <property type="match status" value="1"/>
</dbReference>
<dbReference type="PANTHER" id="PTHR11276:SF28">
    <property type="entry name" value="DNA POLYMERASE LAMBDA"/>
    <property type="match status" value="1"/>
</dbReference>
<dbReference type="Pfam" id="PF14520">
    <property type="entry name" value="HHH_5"/>
    <property type="match status" value="1"/>
</dbReference>
<dbReference type="InterPro" id="IPR027421">
    <property type="entry name" value="DNA_pol_lamdba_lyase_dom_sf"/>
</dbReference>